<dbReference type="EMBL" id="CP003156">
    <property type="protein sequence ID" value="AEV33306.1"/>
    <property type="molecule type" value="Genomic_DNA"/>
</dbReference>
<keyword evidence="3" id="KW-1185">Reference proteome</keyword>
<evidence type="ECO:0000313" key="3">
    <source>
        <dbReference type="Proteomes" id="UP000005631"/>
    </source>
</evidence>
<dbReference type="KEGG" id="oho:Oweho_2334"/>
<dbReference type="eggNOG" id="COG0702">
    <property type="taxonomic scope" value="Bacteria"/>
</dbReference>
<dbReference type="Pfam" id="PF13460">
    <property type="entry name" value="NAD_binding_10"/>
    <property type="match status" value="1"/>
</dbReference>
<reference evidence="2 3" key="1">
    <citation type="journal article" date="2012" name="Stand. Genomic Sci.">
        <title>Genome sequence of the orange-pigmented seawater bacterium Owenweeksia hongkongensis type strain (UST20020801(T)).</title>
        <authorList>
            <person name="Riedel T."/>
            <person name="Held B."/>
            <person name="Nolan M."/>
            <person name="Lucas S."/>
            <person name="Lapidus A."/>
            <person name="Tice H."/>
            <person name="Del Rio T.G."/>
            <person name="Cheng J.F."/>
            <person name="Han C."/>
            <person name="Tapia R."/>
            <person name="Goodwin L.A."/>
            <person name="Pitluck S."/>
            <person name="Liolios K."/>
            <person name="Mavromatis K."/>
            <person name="Pagani I."/>
            <person name="Ivanova N."/>
            <person name="Mikhailova N."/>
            <person name="Pati A."/>
            <person name="Chen A."/>
            <person name="Palaniappan K."/>
            <person name="Rohde M."/>
            <person name="Tindall B.J."/>
            <person name="Detter J.C."/>
            <person name="Goker M."/>
            <person name="Woyke T."/>
            <person name="Bristow J."/>
            <person name="Eisen J.A."/>
            <person name="Markowitz V."/>
            <person name="Hugenholtz P."/>
            <person name="Klenk H.P."/>
            <person name="Kyrpides N.C."/>
        </authorList>
    </citation>
    <scope>NUCLEOTIDE SEQUENCE</scope>
    <source>
        <strain evidence="3">DSM 17368 / JCM 12287 / NRRL B-23963</strain>
    </source>
</reference>
<dbReference type="STRING" id="926562.Oweho_2334"/>
<name>G8R686_OWEHD</name>
<accession>G8R686</accession>
<dbReference type="OrthoDB" id="9774199at2"/>
<dbReference type="Proteomes" id="UP000005631">
    <property type="component" value="Chromosome"/>
</dbReference>
<dbReference type="AlphaFoldDB" id="G8R686"/>
<feature type="domain" description="NAD(P)-binding" evidence="1">
    <location>
        <begin position="7"/>
        <end position="147"/>
    </location>
</feature>
<evidence type="ECO:0000259" key="1">
    <source>
        <dbReference type="Pfam" id="PF13460"/>
    </source>
</evidence>
<proteinExistence type="predicted"/>
<dbReference type="PANTHER" id="PTHR48079">
    <property type="entry name" value="PROTEIN YEEZ"/>
    <property type="match status" value="1"/>
</dbReference>
<dbReference type="PANTHER" id="PTHR48079:SF6">
    <property type="entry name" value="NAD(P)-BINDING DOMAIN-CONTAINING PROTEIN-RELATED"/>
    <property type="match status" value="1"/>
</dbReference>
<dbReference type="PATRIC" id="fig|926562.3.peg.2350"/>
<dbReference type="RefSeq" id="WP_014202655.1">
    <property type="nucleotide sequence ID" value="NC_016599.1"/>
</dbReference>
<gene>
    <name evidence="2" type="ordered locus">Oweho_2334</name>
</gene>
<dbReference type="InterPro" id="IPR021295">
    <property type="entry name" value="DUF2867"/>
</dbReference>
<dbReference type="GO" id="GO:0005737">
    <property type="term" value="C:cytoplasm"/>
    <property type="evidence" value="ECO:0007669"/>
    <property type="project" value="TreeGrafter"/>
</dbReference>
<dbReference type="InterPro" id="IPR051783">
    <property type="entry name" value="NAD(P)-dependent_oxidoreduct"/>
</dbReference>
<dbReference type="InterPro" id="IPR036291">
    <property type="entry name" value="NAD(P)-bd_dom_sf"/>
</dbReference>
<dbReference type="HOGENOM" id="CLU_007383_6_11_10"/>
<sequence>MKILLTGANGYIGMRLLPVLVEAGHHVICTVRDSSRFEIKKSIREKVEVVEIDFLEEPEKETLPTDIDAAYYLIHSMSKAGDFAEKEERSAKNFLKHLEKSKCKQVIYLSGIVNNEELSAHLSSRLKVEEVLKESQLSTTVLRAGIIVGSGSASFEIIRDLVEKLPVMVAPKWINTKCQPIAIRNVVGYLNGVLLKEECYDKVFDIGGPDVLTYREMLMDFAKVRGLKRSIISVPVMTPRLSSYWLYFVTATSYSLATNLVDSMKVDVVVKREGIKEIIPMELLSYKEAVELAFTKIEQHMVVSSWKDAMVAGRGFINRSEFVEVPKNGVFQDCKSLKIERPVEDVAKNIFAIGGSRGWYYGSFLWKIRGIMDKFVGGVGLRRGRTNSDRVYVGDALDFWRVIVADTKESRLLLYAEMKLPGEAWLEFKIDKEQSPPVLYQTATFRPHGLFGRLYWYAVLPFHYFVFNGMIRNLAKYEEKGSPKAYSPK</sequence>
<dbReference type="Gene3D" id="3.40.50.720">
    <property type="entry name" value="NAD(P)-binding Rossmann-like Domain"/>
    <property type="match status" value="1"/>
</dbReference>
<organism evidence="2 3">
    <name type="scientific">Owenweeksia hongkongensis (strain DSM 17368 / CIP 108786 / JCM 12287 / NRRL B-23963 / UST20020801)</name>
    <dbReference type="NCBI Taxonomy" id="926562"/>
    <lineage>
        <taxon>Bacteria</taxon>
        <taxon>Pseudomonadati</taxon>
        <taxon>Bacteroidota</taxon>
        <taxon>Flavobacteriia</taxon>
        <taxon>Flavobacteriales</taxon>
        <taxon>Owenweeksiaceae</taxon>
        <taxon>Owenweeksia</taxon>
    </lineage>
</organism>
<dbReference type="Pfam" id="PF11066">
    <property type="entry name" value="DUF2867"/>
    <property type="match status" value="1"/>
</dbReference>
<dbReference type="GO" id="GO:0004029">
    <property type="term" value="F:aldehyde dehydrogenase (NAD+) activity"/>
    <property type="evidence" value="ECO:0007669"/>
    <property type="project" value="TreeGrafter"/>
</dbReference>
<dbReference type="InterPro" id="IPR016040">
    <property type="entry name" value="NAD(P)-bd_dom"/>
</dbReference>
<evidence type="ECO:0000313" key="2">
    <source>
        <dbReference type="EMBL" id="AEV33306.1"/>
    </source>
</evidence>
<dbReference type="SUPFAM" id="SSF51735">
    <property type="entry name" value="NAD(P)-binding Rossmann-fold domains"/>
    <property type="match status" value="1"/>
</dbReference>
<protein>
    <submittedName>
        <fullName evidence="2">Putative nucleoside-diphosphate sugar epimerase</fullName>
    </submittedName>
</protein>